<dbReference type="EMBL" id="CAUYUE010000002">
    <property type="protein sequence ID" value="CAK0745998.1"/>
    <property type="molecule type" value="Genomic_DNA"/>
</dbReference>
<sequence length="275" mass="30935">MQTKGLQDTCSSSTVCLQRVLSSRQCMSSLRGLRARHEQRHSNARHRRGHLQIRAVIPQLQGDATDQTPPDLPSYLFKERIVYLGMSLVPAVTELLLAELLYLQYDNPTRPVFMYINSAGVQKGGDKLGFESEAFAIYDTMKYIKPEVHTLCVGTAFGESAMLLAAGTPGKRGALPSSTIMLRQPMQRFQQMQASDIDIYRNELRKTKNEIVHLLAKHISKSDDEIERAITRPTYFNPYEAVDFGIIDKVLEPDETVIRQIVRDGSQSNSGFRSG</sequence>
<dbReference type="PRINTS" id="PR00127">
    <property type="entry name" value="CLPPROTEASEP"/>
</dbReference>
<protein>
    <recommendedName>
        <fullName evidence="2">ATP-dependent Clp protease proteolytic subunit</fullName>
    </recommendedName>
</protein>
<dbReference type="InterPro" id="IPR001907">
    <property type="entry name" value="ClpP"/>
</dbReference>
<keyword evidence="4" id="KW-1185">Reference proteome</keyword>
<proteinExistence type="inferred from homology"/>
<evidence type="ECO:0000313" key="4">
    <source>
        <dbReference type="Proteomes" id="UP001314263"/>
    </source>
</evidence>
<evidence type="ECO:0000313" key="3">
    <source>
        <dbReference type="EMBL" id="CAK0745998.1"/>
    </source>
</evidence>
<dbReference type="CDD" id="cd07017">
    <property type="entry name" value="S14_ClpP_2"/>
    <property type="match status" value="1"/>
</dbReference>
<dbReference type="Pfam" id="PF00574">
    <property type="entry name" value="CLP_protease"/>
    <property type="match status" value="1"/>
</dbReference>
<dbReference type="Gene3D" id="3.90.226.10">
    <property type="entry name" value="2-enoyl-CoA Hydratase, Chain A, domain 1"/>
    <property type="match status" value="1"/>
</dbReference>
<name>A0AAV1HX83_9CHLO</name>
<dbReference type="InterPro" id="IPR029045">
    <property type="entry name" value="ClpP/crotonase-like_dom_sf"/>
</dbReference>
<evidence type="ECO:0000256" key="1">
    <source>
        <dbReference type="ARBA" id="ARBA00007039"/>
    </source>
</evidence>
<dbReference type="GO" id="GO:0051117">
    <property type="term" value="F:ATPase binding"/>
    <property type="evidence" value="ECO:0007669"/>
    <property type="project" value="TreeGrafter"/>
</dbReference>
<dbReference type="SUPFAM" id="SSF52096">
    <property type="entry name" value="ClpP/crotonase"/>
    <property type="match status" value="1"/>
</dbReference>
<comment type="caution">
    <text evidence="3">The sequence shown here is derived from an EMBL/GenBank/DDBJ whole genome shotgun (WGS) entry which is preliminary data.</text>
</comment>
<dbReference type="AlphaFoldDB" id="A0AAV1HX83"/>
<organism evidence="3 4">
    <name type="scientific">Coccomyxa viridis</name>
    <dbReference type="NCBI Taxonomy" id="1274662"/>
    <lineage>
        <taxon>Eukaryota</taxon>
        <taxon>Viridiplantae</taxon>
        <taxon>Chlorophyta</taxon>
        <taxon>core chlorophytes</taxon>
        <taxon>Trebouxiophyceae</taxon>
        <taxon>Trebouxiophyceae incertae sedis</taxon>
        <taxon>Coccomyxaceae</taxon>
        <taxon>Coccomyxa</taxon>
    </lineage>
</organism>
<dbReference type="GO" id="GO:0009536">
    <property type="term" value="C:plastid"/>
    <property type="evidence" value="ECO:0007669"/>
    <property type="project" value="UniProtKB-ARBA"/>
</dbReference>
<comment type="similarity">
    <text evidence="1 2">Belongs to the peptidase S14 family.</text>
</comment>
<reference evidence="3 4" key="1">
    <citation type="submission" date="2023-10" db="EMBL/GenBank/DDBJ databases">
        <authorList>
            <person name="Maclean D."/>
            <person name="Macfadyen A."/>
        </authorList>
    </citation>
    <scope>NUCLEOTIDE SEQUENCE [LARGE SCALE GENOMIC DNA]</scope>
</reference>
<accession>A0AAV1HX83</accession>
<evidence type="ECO:0000256" key="2">
    <source>
        <dbReference type="RuleBase" id="RU003567"/>
    </source>
</evidence>
<dbReference type="PANTHER" id="PTHR10381">
    <property type="entry name" value="ATP-DEPENDENT CLP PROTEASE PROTEOLYTIC SUBUNIT"/>
    <property type="match status" value="1"/>
</dbReference>
<dbReference type="GO" id="GO:0004252">
    <property type="term" value="F:serine-type endopeptidase activity"/>
    <property type="evidence" value="ECO:0007669"/>
    <property type="project" value="InterPro"/>
</dbReference>
<dbReference type="GO" id="GO:0009368">
    <property type="term" value="C:endopeptidase Clp complex"/>
    <property type="evidence" value="ECO:0007669"/>
    <property type="project" value="TreeGrafter"/>
</dbReference>
<dbReference type="PANTHER" id="PTHR10381:SF47">
    <property type="entry name" value="ATP-DEPENDENT CLP PROTEASE PROTEOLYTIC SUBUNIT-RELATED PROTEIN 4, CHLOROPLASTIC"/>
    <property type="match status" value="1"/>
</dbReference>
<dbReference type="GO" id="GO:0004176">
    <property type="term" value="F:ATP-dependent peptidase activity"/>
    <property type="evidence" value="ECO:0007669"/>
    <property type="project" value="InterPro"/>
</dbReference>
<gene>
    <name evidence="3" type="ORF">CVIRNUC_001660</name>
</gene>
<dbReference type="Proteomes" id="UP001314263">
    <property type="component" value="Unassembled WGS sequence"/>
</dbReference>
<dbReference type="GO" id="GO:0006515">
    <property type="term" value="P:protein quality control for misfolded or incompletely synthesized proteins"/>
    <property type="evidence" value="ECO:0007669"/>
    <property type="project" value="TreeGrafter"/>
</dbReference>
<dbReference type="InterPro" id="IPR023562">
    <property type="entry name" value="ClpP/TepA"/>
</dbReference>